<dbReference type="STRING" id="1038014.SAMN04487910_4276"/>
<accession>A0A1H7W0A5</accession>
<gene>
    <name evidence="1" type="ORF">SAMN04487910_4276</name>
</gene>
<organism evidence="1 2">
    <name type="scientific">Aquimarina amphilecti</name>
    <dbReference type="NCBI Taxonomy" id="1038014"/>
    <lineage>
        <taxon>Bacteria</taxon>
        <taxon>Pseudomonadati</taxon>
        <taxon>Bacteroidota</taxon>
        <taxon>Flavobacteriia</taxon>
        <taxon>Flavobacteriales</taxon>
        <taxon>Flavobacteriaceae</taxon>
        <taxon>Aquimarina</taxon>
    </lineage>
</organism>
<protein>
    <submittedName>
        <fullName evidence="1">Uncharacterized protein</fullName>
    </submittedName>
</protein>
<dbReference type="AlphaFoldDB" id="A0A1H7W0A5"/>
<name>A0A1H7W0A5_AQUAM</name>
<keyword evidence="2" id="KW-1185">Reference proteome</keyword>
<dbReference type="OrthoDB" id="1163992at2"/>
<dbReference type="EMBL" id="FOAB01000009">
    <property type="protein sequence ID" value="SEM14505.1"/>
    <property type="molecule type" value="Genomic_DNA"/>
</dbReference>
<reference evidence="1 2" key="1">
    <citation type="submission" date="2016-10" db="EMBL/GenBank/DDBJ databases">
        <authorList>
            <person name="de Groot N.N."/>
        </authorList>
    </citation>
    <scope>NUCLEOTIDE SEQUENCE [LARGE SCALE GENOMIC DNA]</scope>
    <source>
        <strain evidence="1 2">DSM 25232</strain>
    </source>
</reference>
<evidence type="ECO:0000313" key="2">
    <source>
        <dbReference type="Proteomes" id="UP000198521"/>
    </source>
</evidence>
<dbReference type="Proteomes" id="UP000198521">
    <property type="component" value="Unassembled WGS sequence"/>
</dbReference>
<dbReference type="RefSeq" id="WP_091412153.1">
    <property type="nucleotide sequence ID" value="NZ_FOAB01000009.1"/>
</dbReference>
<sequence length="63" mass="6859">MLKTILNLQGVSELKKQQKLSINGGSSPFCNFGPLTLDCSTNIDGRCTCVNGRCVKGPEFHCR</sequence>
<evidence type="ECO:0000313" key="1">
    <source>
        <dbReference type="EMBL" id="SEM14505.1"/>
    </source>
</evidence>
<proteinExistence type="predicted"/>